<dbReference type="GO" id="GO:0016020">
    <property type="term" value="C:membrane"/>
    <property type="evidence" value="ECO:0007669"/>
    <property type="project" value="UniProtKB-SubCell"/>
</dbReference>
<keyword evidence="4" id="KW-0812">Transmembrane</keyword>
<keyword evidence="3" id="KW-0813">Transport</keyword>
<comment type="similarity">
    <text evidence="2">Belongs to the major facilitator superfamily. Sugar transporter (TC 2.A.1.1) family.</text>
</comment>
<dbReference type="PANTHER" id="PTHR48021:SF19">
    <property type="entry name" value="GENERAL SUBSTRATE TRANSPORTER"/>
    <property type="match status" value="1"/>
</dbReference>
<evidence type="ECO:0000256" key="2">
    <source>
        <dbReference type="ARBA" id="ARBA00010992"/>
    </source>
</evidence>
<proteinExistence type="inferred from homology"/>
<keyword evidence="5" id="KW-1133">Transmembrane helix</keyword>
<protein>
    <submittedName>
        <fullName evidence="7">MFS transporter</fullName>
    </submittedName>
</protein>
<evidence type="ECO:0000256" key="1">
    <source>
        <dbReference type="ARBA" id="ARBA00004370"/>
    </source>
</evidence>
<comment type="subcellular location">
    <subcellularLocation>
        <location evidence="1">Membrane</location>
    </subcellularLocation>
</comment>
<organism evidence="7 8">
    <name type="scientific">Vigna unguiculata</name>
    <name type="common">Cowpea</name>
    <dbReference type="NCBI Taxonomy" id="3917"/>
    <lineage>
        <taxon>Eukaryota</taxon>
        <taxon>Viridiplantae</taxon>
        <taxon>Streptophyta</taxon>
        <taxon>Embryophyta</taxon>
        <taxon>Tracheophyta</taxon>
        <taxon>Spermatophyta</taxon>
        <taxon>Magnoliopsida</taxon>
        <taxon>eudicotyledons</taxon>
        <taxon>Gunneridae</taxon>
        <taxon>Pentapetalae</taxon>
        <taxon>rosids</taxon>
        <taxon>fabids</taxon>
        <taxon>Fabales</taxon>
        <taxon>Fabaceae</taxon>
        <taxon>Papilionoideae</taxon>
        <taxon>50 kb inversion clade</taxon>
        <taxon>NPAAA clade</taxon>
        <taxon>indigoferoid/millettioid clade</taxon>
        <taxon>Phaseoleae</taxon>
        <taxon>Vigna</taxon>
    </lineage>
</organism>
<keyword evidence="8" id="KW-1185">Reference proteome</keyword>
<gene>
    <name evidence="7" type="ORF">DEO72_LG7g2229</name>
</gene>
<reference evidence="7 8" key="1">
    <citation type="submission" date="2019-04" db="EMBL/GenBank/DDBJ databases">
        <title>An improved genome assembly and genetic linkage map for asparagus bean, Vigna unguiculata ssp. sesquipedialis.</title>
        <authorList>
            <person name="Xia Q."/>
            <person name="Zhang R."/>
            <person name="Dong Y."/>
        </authorList>
    </citation>
    <scope>NUCLEOTIDE SEQUENCE [LARGE SCALE GENOMIC DNA]</scope>
    <source>
        <tissue evidence="7">Leaf</tissue>
    </source>
</reference>
<evidence type="ECO:0000313" key="8">
    <source>
        <dbReference type="Proteomes" id="UP000501690"/>
    </source>
</evidence>
<evidence type="ECO:0000256" key="3">
    <source>
        <dbReference type="ARBA" id="ARBA00022597"/>
    </source>
</evidence>
<dbReference type="InterPro" id="IPR005828">
    <property type="entry name" value="MFS_sugar_transport-like"/>
</dbReference>
<evidence type="ECO:0000256" key="4">
    <source>
        <dbReference type="ARBA" id="ARBA00022692"/>
    </source>
</evidence>
<dbReference type="Gene3D" id="1.20.1250.20">
    <property type="entry name" value="MFS general substrate transporter like domains"/>
    <property type="match status" value="1"/>
</dbReference>
<dbReference type="InterPro" id="IPR050549">
    <property type="entry name" value="MFS_Trehalose_Transporter"/>
</dbReference>
<dbReference type="Pfam" id="PF00083">
    <property type="entry name" value="Sugar_tr"/>
    <property type="match status" value="1"/>
</dbReference>
<dbReference type="GO" id="GO:0022857">
    <property type="term" value="F:transmembrane transporter activity"/>
    <property type="evidence" value="ECO:0007669"/>
    <property type="project" value="InterPro"/>
</dbReference>
<sequence length="124" mass="14382">MPSACRTHYPRAVRELSARPPHCPRAVRELSARPPHTVCELFTHPLRTVRTVPSIVHLLTLPFIPDCPRWLAKVGRWKECESALQRLRGKHADVYQEAAEIRVYNKFLVWFGIVWSGDMKVICR</sequence>
<keyword evidence="6" id="KW-0472">Membrane</keyword>
<evidence type="ECO:0000256" key="6">
    <source>
        <dbReference type="ARBA" id="ARBA00023136"/>
    </source>
</evidence>
<evidence type="ECO:0000256" key="5">
    <source>
        <dbReference type="ARBA" id="ARBA00022989"/>
    </source>
</evidence>
<dbReference type="InterPro" id="IPR036259">
    <property type="entry name" value="MFS_trans_sf"/>
</dbReference>
<accession>A0A4D6MIV4</accession>
<keyword evidence="3" id="KW-0762">Sugar transport</keyword>
<dbReference type="AlphaFoldDB" id="A0A4D6MIV4"/>
<evidence type="ECO:0000313" key="7">
    <source>
        <dbReference type="EMBL" id="QCE00938.1"/>
    </source>
</evidence>
<name>A0A4D6MIV4_VIGUN</name>
<dbReference type="EMBL" id="CP039351">
    <property type="protein sequence ID" value="QCE00938.1"/>
    <property type="molecule type" value="Genomic_DNA"/>
</dbReference>
<dbReference type="Proteomes" id="UP000501690">
    <property type="component" value="Linkage Group LG7"/>
</dbReference>
<dbReference type="PANTHER" id="PTHR48021">
    <property type="match status" value="1"/>
</dbReference>